<dbReference type="HOGENOM" id="CLU_019215_0_0_6"/>
<evidence type="ECO:0000313" key="7">
    <source>
        <dbReference type="EMBL" id="AAK02747.1"/>
    </source>
</evidence>
<feature type="coiled-coil region" evidence="5">
    <location>
        <begin position="501"/>
        <end position="535"/>
    </location>
</feature>
<dbReference type="KEGG" id="pmu:PM0663"/>
<gene>
    <name evidence="7" type="ordered locus">PM0663</name>
</gene>
<accession>Q9CMY7</accession>
<dbReference type="InterPro" id="IPR008377">
    <property type="entry name" value="Sialidase_trypan"/>
</dbReference>
<feature type="domain" description="Sialidase" evidence="6">
    <location>
        <begin position="116"/>
        <end position="436"/>
    </location>
</feature>
<organism evidence="7 8">
    <name type="scientific">Pasteurella multocida (strain Pm70)</name>
    <dbReference type="NCBI Taxonomy" id="272843"/>
    <lineage>
        <taxon>Bacteria</taxon>
        <taxon>Pseudomonadati</taxon>
        <taxon>Pseudomonadota</taxon>
        <taxon>Gammaproteobacteria</taxon>
        <taxon>Pasteurellales</taxon>
        <taxon>Pasteurellaceae</taxon>
        <taxon>Pasteurella</taxon>
    </lineage>
</organism>
<dbReference type="CDD" id="cd15482">
    <property type="entry name" value="Sialidase_non-viral"/>
    <property type="match status" value="1"/>
</dbReference>
<comment type="catalytic activity">
    <reaction evidence="1">
        <text>Hydrolysis of alpha-(2-&gt;3)-, alpha-(2-&gt;6)-, alpha-(2-&gt;8)- glycosidic linkages of terminal sialic acid residues in oligosaccharides, glycoproteins, glycolipids, colominic acid and synthetic substrates.</text>
        <dbReference type="EC" id="3.2.1.18"/>
    </reaction>
</comment>
<dbReference type="CAZy" id="GH33">
    <property type="family name" value="Glycoside Hydrolase Family 33"/>
</dbReference>
<keyword evidence="4" id="KW-0677">Repeat</keyword>
<dbReference type="SUPFAM" id="SSF103515">
    <property type="entry name" value="Autotransporter"/>
    <property type="match status" value="1"/>
</dbReference>
<keyword evidence="8" id="KW-1185">Reference proteome</keyword>
<evidence type="ECO:0000256" key="1">
    <source>
        <dbReference type="ARBA" id="ARBA00000427"/>
    </source>
</evidence>
<dbReference type="SUPFAM" id="SSF50939">
    <property type="entry name" value="Sialidases"/>
    <property type="match status" value="1"/>
</dbReference>
<dbReference type="InterPro" id="IPR036278">
    <property type="entry name" value="Sialidase_sf"/>
</dbReference>
<dbReference type="PRINTS" id="PR01803">
    <property type="entry name" value="TCSIALIDASE"/>
</dbReference>
<dbReference type="InterPro" id="IPR036709">
    <property type="entry name" value="Autotransporte_beta_dom_sf"/>
</dbReference>
<evidence type="ECO:0000256" key="2">
    <source>
        <dbReference type="ARBA" id="ARBA00009348"/>
    </source>
</evidence>
<name>Q9CMY7_PASMU</name>
<proteinExistence type="inferred from homology"/>
<dbReference type="GO" id="GO:0006689">
    <property type="term" value="P:ganglioside catabolic process"/>
    <property type="evidence" value="ECO:0007669"/>
    <property type="project" value="TreeGrafter"/>
</dbReference>
<dbReference type="EnsemblBacteria" id="AAK02747">
    <property type="protein sequence ID" value="AAK02747"/>
    <property type="gene ID" value="PM0663"/>
</dbReference>
<sequence>MGEFLRGLFFYSMFIDLKLINFLPLYENNPKENKMKKPVFLLSLLALSTSMAVHGNSFWKADLHENLTNVTKRVGVDGFTVNKEGQPWPGIGPNGEAGGTVTLPYSRIPAMTITDDNKMVVMFDLRWKTASDQNRIDPGAAISEDGGHSWKRITAWNFNDSKISLRRAMDPTLLYNSIDGSLYVMHGTWAAGTNNWYQDRLSYFNQNIWAATIYKSTDGGLSWQKNTEFSNTVNRDVFMKVQKGAGNPTIGFLGGVGTGIVMKDGTLVFPIQTAHRAGIATTIMYSKDNGKTWDMPAINDALAPNQSSLENMVFEIDNKLVMTGREDNRQKTRWAYYTEDLGKTWHVYEPVNGFSATTAAPSQGSSIYVTLPSGKRVLLVSKPNGNGDDRYARGNLALWMLDAKDPNHKYQVAIIRPGSGNRAGAGYSSLAYKEGNLFIAFEDDGDITVKNLSEHMQAIEEKATEWGLTDEIATEVEKINSLEHLNKGQKETLSAKMRRANDNAVAESNVLNREMHELKDEATSLEQKSVAMRKALPSKLKQFKRDLGEVRDLTQLTNETYLNYLGIQGLMAMLNGSFLALNTPLDFSKYIKRGEKLNSYDTDILYSTYNKVFVEYDSVIKNSQHRPTIALGLNTRLTDQTQSGVFYEHENKKQKVDAFGVRAQYTKGDNVLAAFLRYRTVKHDDVIDRNHNVDLYINYAKNVNIDPHLTLSPFVGAYTSLSSRTLLDEDVAVNKRLVMAGDLGLDIRYRLADISVSIRPNIAFIKDGFTLSQANYQDNQYKIKSTNMVYALNVGVEKQFTPHLALGSRMKLQKYGSQASEVSLGVNLSYHW</sequence>
<protein>
    <recommendedName>
        <fullName evidence="3">exo-alpha-sialidase</fullName>
        <ecNumber evidence="3">3.2.1.18</ecNumber>
    </recommendedName>
</protein>
<evidence type="ECO:0000259" key="6">
    <source>
        <dbReference type="Pfam" id="PF13859"/>
    </source>
</evidence>
<comment type="similarity">
    <text evidence="2">Belongs to the glycosyl hydrolase 33 family.</text>
</comment>
<dbReference type="GO" id="GO:0004308">
    <property type="term" value="F:exo-alpha-sialidase activity"/>
    <property type="evidence" value="ECO:0007669"/>
    <property type="project" value="UniProtKB-EC"/>
</dbReference>
<reference evidence="7 8" key="1">
    <citation type="journal article" date="2001" name="Proc. Natl. Acad. Sci. U.S.A.">
        <title>Complete genomic sequence of Pasteurella multocida Pm70.</title>
        <authorList>
            <person name="May B.J."/>
            <person name="Zhang Q."/>
            <person name="Li L.L."/>
            <person name="Paustian M.L."/>
            <person name="Whittam T.S."/>
            <person name="Kapur V."/>
        </authorList>
    </citation>
    <scope>NUCLEOTIDE SEQUENCE [LARGE SCALE GENOMIC DNA]</scope>
    <source>
        <strain evidence="7 8">Pm70</strain>
    </source>
</reference>
<evidence type="ECO:0000256" key="4">
    <source>
        <dbReference type="ARBA" id="ARBA00022737"/>
    </source>
</evidence>
<evidence type="ECO:0000256" key="3">
    <source>
        <dbReference type="ARBA" id="ARBA00012733"/>
    </source>
</evidence>
<dbReference type="Proteomes" id="UP000000809">
    <property type="component" value="Chromosome"/>
</dbReference>
<dbReference type="Pfam" id="PF13859">
    <property type="entry name" value="BNR_3"/>
    <property type="match status" value="1"/>
</dbReference>
<dbReference type="Gene3D" id="2.120.10.10">
    <property type="match status" value="1"/>
</dbReference>
<dbReference type="GO" id="GO:0016020">
    <property type="term" value="C:membrane"/>
    <property type="evidence" value="ECO:0007669"/>
    <property type="project" value="TreeGrafter"/>
</dbReference>
<dbReference type="AlphaFoldDB" id="Q9CMY7"/>
<dbReference type="EMBL" id="AE004439">
    <property type="protein sequence ID" value="AAK02747.1"/>
    <property type="molecule type" value="Genomic_DNA"/>
</dbReference>
<dbReference type="InterPro" id="IPR026856">
    <property type="entry name" value="Sialidase_fam"/>
</dbReference>
<evidence type="ECO:0000313" key="8">
    <source>
        <dbReference type="Proteomes" id="UP000000809"/>
    </source>
</evidence>
<dbReference type="PANTHER" id="PTHR10628">
    <property type="entry name" value="SIALIDASE"/>
    <property type="match status" value="1"/>
</dbReference>
<dbReference type="STRING" id="272843.PM0663"/>
<dbReference type="InterPro" id="IPR011040">
    <property type="entry name" value="Sialidase"/>
</dbReference>
<dbReference type="EC" id="3.2.1.18" evidence="3"/>
<evidence type="ECO:0000256" key="5">
    <source>
        <dbReference type="SAM" id="Coils"/>
    </source>
</evidence>
<dbReference type="GO" id="GO:0009313">
    <property type="term" value="P:oligosaccharide catabolic process"/>
    <property type="evidence" value="ECO:0007669"/>
    <property type="project" value="TreeGrafter"/>
</dbReference>
<dbReference type="GO" id="GO:0005737">
    <property type="term" value="C:cytoplasm"/>
    <property type="evidence" value="ECO:0007669"/>
    <property type="project" value="TreeGrafter"/>
</dbReference>
<dbReference type="PANTHER" id="PTHR10628:SF30">
    <property type="entry name" value="EXO-ALPHA-SIALIDASE"/>
    <property type="match status" value="1"/>
</dbReference>
<keyword evidence="5" id="KW-0175">Coiled coil</keyword>